<keyword evidence="2" id="KW-1185">Reference proteome</keyword>
<dbReference type="EMBL" id="JAIFZO010000002">
    <property type="protein sequence ID" value="MCX4234585.1"/>
    <property type="molecule type" value="Genomic_DNA"/>
</dbReference>
<dbReference type="Proteomes" id="UP001165590">
    <property type="component" value="Unassembled WGS sequence"/>
</dbReference>
<name>A0ABT3V7F1_9ACTN</name>
<dbReference type="GO" id="GO:0004497">
    <property type="term" value="F:monooxygenase activity"/>
    <property type="evidence" value="ECO:0007669"/>
    <property type="project" value="UniProtKB-KW"/>
</dbReference>
<dbReference type="RefSeq" id="WP_267027379.1">
    <property type="nucleotide sequence ID" value="NZ_JAIFZO010000002.1"/>
</dbReference>
<evidence type="ECO:0000313" key="2">
    <source>
        <dbReference type="Proteomes" id="UP001165590"/>
    </source>
</evidence>
<keyword evidence="1" id="KW-0560">Oxidoreductase</keyword>
<comment type="caution">
    <text evidence="1">The sequence shown here is derived from an EMBL/GenBank/DDBJ whole genome shotgun (WGS) entry which is preliminary data.</text>
</comment>
<dbReference type="InterPro" id="IPR011008">
    <property type="entry name" value="Dimeric_a/b-barrel"/>
</dbReference>
<gene>
    <name evidence="1" type="ORF">K3769_17670</name>
</gene>
<protein>
    <submittedName>
        <fullName evidence="1">Antibiotic biosynthesis monooxygenase</fullName>
    </submittedName>
</protein>
<reference evidence="1" key="1">
    <citation type="journal article" date="2022" name="bioRxiv">
        <title>Discovery and biosynthetic assessment of Streptomyces ortus sp nov. isolated from a deep-sea sponge.</title>
        <authorList>
            <person name="Williams S.E."/>
        </authorList>
    </citation>
    <scope>NUCLEOTIDE SEQUENCE</scope>
    <source>
        <strain evidence="1">A15ISP2-DRY2</strain>
    </source>
</reference>
<proteinExistence type="predicted"/>
<accession>A0ABT3V7F1</accession>
<keyword evidence="1" id="KW-0503">Monooxygenase</keyword>
<evidence type="ECO:0000313" key="1">
    <source>
        <dbReference type="EMBL" id="MCX4234585.1"/>
    </source>
</evidence>
<sequence length="102" mass="11040">MATQVSKAVLVRLEALPGKEDDVRDFLNQGLAIVEGEPKTVRWFGVQFGPSSFGIFDAFPDDDGRQTHLSGQVAQALGANTGVLFQEPTIEQLDVVAEKQPV</sequence>
<dbReference type="SUPFAM" id="SSF54909">
    <property type="entry name" value="Dimeric alpha+beta barrel"/>
    <property type="match status" value="1"/>
</dbReference>
<organism evidence="1 2">
    <name type="scientific">Streptomyces ortus</name>
    <dbReference type="NCBI Taxonomy" id="2867268"/>
    <lineage>
        <taxon>Bacteria</taxon>
        <taxon>Bacillati</taxon>
        <taxon>Actinomycetota</taxon>
        <taxon>Actinomycetes</taxon>
        <taxon>Kitasatosporales</taxon>
        <taxon>Streptomycetaceae</taxon>
        <taxon>Streptomyces</taxon>
    </lineage>
</organism>
<dbReference type="Gene3D" id="3.30.70.100">
    <property type="match status" value="1"/>
</dbReference>